<dbReference type="FunFam" id="3.40.50.1100:FF:000003">
    <property type="entry name" value="Cystathionine beta-synthase"/>
    <property type="match status" value="1"/>
</dbReference>
<keyword evidence="3" id="KW-0663">Pyridoxal phosphate</keyword>
<organism evidence="5 6">
    <name type="scientific">Mucor lusitanicus CBS 277.49</name>
    <dbReference type="NCBI Taxonomy" id="747725"/>
    <lineage>
        <taxon>Eukaryota</taxon>
        <taxon>Fungi</taxon>
        <taxon>Fungi incertae sedis</taxon>
        <taxon>Mucoromycota</taxon>
        <taxon>Mucoromycotina</taxon>
        <taxon>Mucoromycetes</taxon>
        <taxon>Mucorales</taxon>
        <taxon>Mucorineae</taxon>
        <taxon>Mucoraceae</taxon>
        <taxon>Mucor</taxon>
    </lineage>
</organism>
<keyword evidence="6" id="KW-1185">Reference proteome</keyword>
<dbReference type="InterPro" id="IPR001216">
    <property type="entry name" value="P-phosphate_BS"/>
</dbReference>
<dbReference type="SUPFAM" id="SSF53686">
    <property type="entry name" value="Tryptophan synthase beta subunit-like PLP-dependent enzymes"/>
    <property type="match status" value="1"/>
</dbReference>
<feature type="non-terminal residue" evidence="5">
    <location>
        <position position="229"/>
    </location>
</feature>
<evidence type="ECO:0000313" key="6">
    <source>
        <dbReference type="Proteomes" id="UP000077051"/>
    </source>
</evidence>
<accession>A0A162QVZ8</accession>
<dbReference type="OrthoDB" id="728at2759"/>
<name>A0A162QVZ8_MUCCL</name>
<dbReference type="CDD" id="cd01561">
    <property type="entry name" value="CBS_like"/>
    <property type="match status" value="1"/>
</dbReference>
<dbReference type="Pfam" id="PF00291">
    <property type="entry name" value="PALP"/>
    <property type="match status" value="1"/>
</dbReference>
<sequence length="229" mass="24485">MSTELKHIFDQYNHKHNSAPAPKISDTILDNIGRTPLVRVSKIAKAEGLKCELLAKCEYFNAGGSVKDRIAARMIDEAEKAGTITPGVSTIIEPTSGNTGIGLALAAAVKGYRVIITLPEKMSQEKVDVLKALGAEIIRTPTEAAWDAPESHIGVARKLRDEIPNAVILDQYGNPYNPVAHYDTTAEEILEQCDGKIDMLVAGAGTGGTISGIAQKLKEKCPNIKIVGV</sequence>
<dbReference type="PROSITE" id="PS00901">
    <property type="entry name" value="CYS_SYNTHASE"/>
    <property type="match status" value="1"/>
</dbReference>
<gene>
    <name evidence="5" type="ORF">MUCCIDRAFT_156518</name>
</gene>
<dbReference type="InterPro" id="IPR001926">
    <property type="entry name" value="TrpB-like_PALP"/>
</dbReference>
<evidence type="ECO:0000256" key="2">
    <source>
        <dbReference type="ARBA" id="ARBA00007103"/>
    </source>
</evidence>
<evidence type="ECO:0000313" key="5">
    <source>
        <dbReference type="EMBL" id="OAD02399.1"/>
    </source>
</evidence>
<dbReference type="STRING" id="747725.A0A162QVZ8"/>
<evidence type="ECO:0000256" key="3">
    <source>
        <dbReference type="ARBA" id="ARBA00022898"/>
    </source>
</evidence>
<comment type="caution">
    <text evidence="5">The sequence shown here is derived from an EMBL/GenBank/DDBJ whole genome shotgun (WGS) entry which is preliminary data.</text>
</comment>
<proteinExistence type="inferred from homology"/>
<evidence type="ECO:0000259" key="4">
    <source>
        <dbReference type="Pfam" id="PF00291"/>
    </source>
</evidence>
<dbReference type="InterPro" id="IPR036052">
    <property type="entry name" value="TrpB-like_PALP_sf"/>
</dbReference>
<dbReference type="Proteomes" id="UP000077051">
    <property type="component" value="Unassembled WGS sequence"/>
</dbReference>
<feature type="domain" description="Tryptophan synthase beta chain-like PALP" evidence="4">
    <location>
        <begin position="29"/>
        <end position="229"/>
    </location>
</feature>
<comment type="cofactor">
    <cofactor evidence="1">
        <name>pyridoxal 5'-phosphate</name>
        <dbReference type="ChEBI" id="CHEBI:597326"/>
    </cofactor>
</comment>
<dbReference type="VEuPathDB" id="FungiDB:MUCCIDRAFT_156518"/>
<protein>
    <recommendedName>
        <fullName evidence="4">Tryptophan synthase beta chain-like PALP domain-containing protein</fullName>
    </recommendedName>
</protein>
<dbReference type="EMBL" id="AMYB01000005">
    <property type="protein sequence ID" value="OAD02399.1"/>
    <property type="molecule type" value="Genomic_DNA"/>
</dbReference>
<evidence type="ECO:0000256" key="1">
    <source>
        <dbReference type="ARBA" id="ARBA00001933"/>
    </source>
</evidence>
<dbReference type="GO" id="GO:0006535">
    <property type="term" value="P:cysteine biosynthetic process from serine"/>
    <property type="evidence" value="ECO:0007669"/>
    <property type="project" value="InterPro"/>
</dbReference>
<reference evidence="5 6" key="1">
    <citation type="submission" date="2015-06" db="EMBL/GenBank/DDBJ databases">
        <title>Expansion of signal transduction pathways in fungi by whole-genome duplication.</title>
        <authorList>
            <consortium name="DOE Joint Genome Institute"/>
            <person name="Corrochano L.M."/>
            <person name="Kuo A."/>
            <person name="Marcet-Houben M."/>
            <person name="Polaino S."/>
            <person name="Salamov A."/>
            <person name="Villalobos J.M."/>
            <person name="Alvarez M.I."/>
            <person name="Avalos J."/>
            <person name="Benito E.P."/>
            <person name="Benoit I."/>
            <person name="Burger G."/>
            <person name="Camino L.P."/>
            <person name="Canovas D."/>
            <person name="Cerda-Olmedo E."/>
            <person name="Cheng J.-F."/>
            <person name="Dominguez A."/>
            <person name="Elias M."/>
            <person name="Eslava A.P."/>
            <person name="Glaser F."/>
            <person name="Grimwood J."/>
            <person name="Gutierrez G."/>
            <person name="Heitman J."/>
            <person name="Henrissat B."/>
            <person name="Iturriaga E.A."/>
            <person name="Lang B.F."/>
            <person name="Lavin J.L."/>
            <person name="Lee S."/>
            <person name="Li W."/>
            <person name="Lindquist E."/>
            <person name="Lopez-Garcia S."/>
            <person name="Luque E.M."/>
            <person name="Marcos A.T."/>
            <person name="Martin J."/>
            <person name="Mccluskey K."/>
            <person name="Medina H.R."/>
            <person name="Miralles-Duran A."/>
            <person name="Miyazaki A."/>
            <person name="Munoz-Torres E."/>
            <person name="Oguiza J.A."/>
            <person name="Ohm R."/>
            <person name="Olmedo M."/>
            <person name="Orejas M."/>
            <person name="Ortiz-Castellanos L."/>
            <person name="Pisabarro A.G."/>
            <person name="Rodriguez-Romero J."/>
            <person name="Ruiz-Herrera J."/>
            <person name="Ruiz-Vazquez R."/>
            <person name="Sanz C."/>
            <person name="Schackwitz W."/>
            <person name="Schmutz J."/>
            <person name="Shahriari M."/>
            <person name="Shelest E."/>
            <person name="Silva-Franco F."/>
            <person name="Soanes D."/>
            <person name="Syed K."/>
            <person name="Tagua V.G."/>
            <person name="Talbot N.J."/>
            <person name="Thon M."/>
            <person name="De Vries R.P."/>
            <person name="Wiebenga A."/>
            <person name="Yadav J.S."/>
            <person name="Braun E.L."/>
            <person name="Baker S."/>
            <person name="Garre V."/>
            <person name="Horwitz B."/>
            <person name="Torres-Martinez S."/>
            <person name="Idnurm A."/>
            <person name="Herrera-Estrella A."/>
            <person name="Gabaldon T."/>
            <person name="Grigoriev I.V."/>
        </authorList>
    </citation>
    <scope>NUCLEOTIDE SEQUENCE [LARGE SCALE GENOMIC DNA]</scope>
    <source>
        <strain evidence="5 6">CBS 277.49</strain>
    </source>
</reference>
<comment type="similarity">
    <text evidence="2">Belongs to the cysteine synthase/cystathionine beta-synthase family.</text>
</comment>
<dbReference type="Gene3D" id="3.40.50.1100">
    <property type="match status" value="2"/>
</dbReference>
<dbReference type="InterPro" id="IPR050214">
    <property type="entry name" value="Cys_Synth/Cystath_Beta-Synth"/>
</dbReference>
<dbReference type="AlphaFoldDB" id="A0A162QVZ8"/>
<dbReference type="PANTHER" id="PTHR10314">
    <property type="entry name" value="CYSTATHIONINE BETA-SYNTHASE"/>
    <property type="match status" value="1"/>
</dbReference>